<dbReference type="Proteomes" id="UP001348817">
    <property type="component" value="Chromosome"/>
</dbReference>
<protein>
    <recommendedName>
        <fullName evidence="3">Transposase</fullName>
    </recommendedName>
</protein>
<sequence length="188" mass="20931">MDDDKLERIAANDTAELMPEVVEVLKEEIERRGLGEGLLAGVETMADGGPAEEEVELFVKRLKSVPCPECGAKGKDNSGIIVRSVMSFILLTTYSAQPKVCCPDCAKRKKLNALIKTVLLGWWGIPVGLFRTPLSLWQTYRDSKQKEGQSEGILLTYVMKDYGYLRAEWGSDEGISQIVRHRNDNPEA</sequence>
<name>A0AAU9CYG7_9BACT</name>
<gene>
    <name evidence="1" type="ORF">FUAX_11250</name>
</gene>
<organism evidence="1 2">
    <name type="scientific">Fulvitalea axinellae</name>
    <dbReference type="NCBI Taxonomy" id="1182444"/>
    <lineage>
        <taxon>Bacteria</taxon>
        <taxon>Pseudomonadati</taxon>
        <taxon>Bacteroidota</taxon>
        <taxon>Cytophagia</taxon>
        <taxon>Cytophagales</taxon>
        <taxon>Persicobacteraceae</taxon>
        <taxon>Fulvitalea</taxon>
    </lineage>
</organism>
<dbReference type="KEGG" id="fax:FUAX_11250"/>
<keyword evidence="2" id="KW-1185">Reference proteome</keyword>
<dbReference type="RefSeq" id="WP_338393936.1">
    <property type="nucleotide sequence ID" value="NZ_AP025314.1"/>
</dbReference>
<evidence type="ECO:0000313" key="2">
    <source>
        <dbReference type="Proteomes" id="UP001348817"/>
    </source>
</evidence>
<evidence type="ECO:0008006" key="3">
    <source>
        <dbReference type="Google" id="ProtNLM"/>
    </source>
</evidence>
<proteinExistence type="predicted"/>
<accession>A0AAU9CYG7</accession>
<dbReference type="EMBL" id="AP025314">
    <property type="protein sequence ID" value="BDD08693.1"/>
    <property type="molecule type" value="Genomic_DNA"/>
</dbReference>
<dbReference type="AlphaFoldDB" id="A0AAU9CYG7"/>
<evidence type="ECO:0000313" key="1">
    <source>
        <dbReference type="EMBL" id="BDD08693.1"/>
    </source>
</evidence>
<reference evidence="1 2" key="1">
    <citation type="submission" date="2021-12" db="EMBL/GenBank/DDBJ databases">
        <title>Genome sequencing of bacteria with rrn-lacking chromosome and rrn-plasmid.</title>
        <authorList>
            <person name="Anda M."/>
            <person name="Iwasaki W."/>
        </authorList>
    </citation>
    <scope>NUCLEOTIDE SEQUENCE [LARGE SCALE GENOMIC DNA]</scope>
    <source>
        <strain evidence="1 2">DSM 100852</strain>
    </source>
</reference>